<keyword evidence="1" id="KW-0472">Membrane</keyword>
<evidence type="ECO:0000313" key="2">
    <source>
        <dbReference type="EMBL" id="QHT11055.1"/>
    </source>
</evidence>
<keyword evidence="1" id="KW-1133">Transmembrane helix</keyword>
<evidence type="ECO:0000256" key="1">
    <source>
        <dbReference type="SAM" id="Phobius"/>
    </source>
</evidence>
<reference evidence="2" key="1">
    <citation type="journal article" date="2020" name="Nature">
        <title>Giant virus diversity and host interactions through global metagenomics.</title>
        <authorList>
            <person name="Schulz F."/>
            <person name="Roux S."/>
            <person name="Paez-Espino D."/>
            <person name="Jungbluth S."/>
            <person name="Walsh D.A."/>
            <person name="Denef V.J."/>
            <person name="McMahon K.D."/>
            <person name="Konstantinidis K.T."/>
            <person name="Eloe-Fadrosh E.A."/>
            <person name="Kyrpides N.C."/>
            <person name="Woyke T."/>
        </authorList>
    </citation>
    <scope>NUCLEOTIDE SEQUENCE</scope>
    <source>
        <strain evidence="2">GVMAG-M-3300023174-111</strain>
    </source>
</reference>
<proteinExistence type="predicted"/>
<keyword evidence="1" id="KW-0812">Transmembrane</keyword>
<feature type="transmembrane region" description="Helical" evidence="1">
    <location>
        <begin position="76"/>
        <end position="99"/>
    </location>
</feature>
<dbReference type="AlphaFoldDB" id="A0A6C0D5S3"/>
<protein>
    <submittedName>
        <fullName evidence="2">Uncharacterized protein</fullName>
    </submittedName>
</protein>
<dbReference type="EMBL" id="MN739531">
    <property type="protein sequence ID" value="QHT11055.1"/>
    <property type="molecule type" value="Genomic_DNA"/>
</dbReference>
<organism evidence="2">
    <name type="scientific">viral metagenome</name>
    <dbReference type="NCBI Taxonomy" id="1070528"/>
    <lineage>
        <taxon>unclassified sequences</taxon>
        <taxon>metagenomes</taxon>
        <taxon>organismal metagenomes</taxon>
    </lineage>
</organism>
<accession>A0A6C0D5S3</accession>
<name>A0A6C0D5S3_9ZZZZ</name>
<sequence length="194" mass="22019">MSDVLGKISKFFSIPGNVFSGLVDIFDGVVAEFTGAPQAIWYGALDVSVFVQYLWEFFITNFTCGMKLLKNISSCFVYYFIEVIGQILYLPFRIAFWIINMIIPKMGSLIETTIWSSLEKVDRFTISNLGFHIIHYPKSVRDMCYNCRRLKPTVFVDKTLEIVDDIVDPILPLLIGGLEQMVGGLGKIMNAFNI</sequence>